<evidence type="ECO:0000256" key="4">
    <source>
        <dbReference type="ARBA" id="ARBA00022912"/>
    </source>
</evidence>
<evidence type="ECO:0000256" key="3">
    <source>
        <dbReference type="ARBA" id="ARBA00022801"/>
    </source>
</evidence>
<comment type="caution">
    <text evidence="7">The sequence shown here is derived from an EMBL/GenBank/DDBJ whole genome shotgun (WGS) entry which is preliminary data.</text>
</comment>
<evidence type="ECO:0000256" key="1">
    <source>
        <dbReference type="ARBA" id="ARBA00011063"/>
    </source>
</evidence>
<dbReference type="InterPro" id="IPR023485">
    <property type="entry name" value="Ptyr_pPase"/>
</dbReference>
<evidence type="ECO:0000256" key="2">
    <source>
        <dbReference type="ARBA" id="ARBA00013064"/>
    </source>
</evidence>
<proteinExistence type="inferred from homology"/>
<evidence type="ECO:0000256" key="5">
    <source>
        <dbReference type="PIRSR" id="PIRSR617867-1"/>
    </source>
</evidence>
<reference evidence="7" key="1">
    <citation type="journal article" date="2014" name="Int. J. Syst. Evol. Microbiol.">
        <title>Complete genome sequence of Corynebacterium casei LMG S-19264T (=DSM 44701T), isolated from a smear-ripened cheese.</title>
        <authorList>
            <consortium name="US DOE Joint Genome Institute (JGI-PGF)"/>
            <person name="Walter F."/>
            <person name="Albersmeier A."/>
            <person name="Kalinowski J."/>
            <person name="Ruckert C."/>
        </authorList>
    </citation>
    <scope>NUCLEOTIDE SEQUENCE</scope>
    <source>
        <strain evidence="7">CGMCC 1.12426</strain>
    </source>
</reference>
<dbReference type="GO" id="GO:0004725">
    <property type="term" value="F:protein tyrosine phosphatase activity"/>
    <property type="evidence" value="ECO:0007669"/>
    <property type="project" value="UniProtKB-EC"/>
</dbReference>
<dbReference type="EMBL" id="BMFA01000002">
    <property type="protein sequence ID" value="GGB38952.1"/>
    <property type="molecule type" value="Genomic_DNA"/>
</dbReference>
<dbReference type="CDD" id="cd16343">
    <property type="entry name" value="LMWPTP"/>
    <property type="match status" value="1"/>
</dbReference>
<dbReference type="InterPro" id="IPR017867">
    <property type="entry name" value="Tyr_phospatase_low_mol_wt"/>
</dbReference>
<evidence type="ECO:0000259" key="6">
    <source>
        <dbReference type="SMART" id="SM00226"/>
    </source>
</evidence>
<feature type="active site" description="Proton donor" evidence="5">
    <location>
        <position position="121"/>
    </location>
</feature>
<feature type="active site" description="Nucleophile" evidence="5">
    <location>
        <position position="8"/>
    </location>
</feature>
<evidence type="ECO:0000313" key="8">
    <source>
        <dbReference type="Proteomes" id="UP000605148"/>
    </source>
</evidence>
<dbReference type="Gene3D" id="3.40.50.2300">
    <property type="match status" value="1"/>
</dbReference>
<keyword evidence="3" id="KW-0378">Hydrolase</keyword>
<dbReference type="SUPFAM" id="SSF52788">
    <property type="entry name" value="Phosphotyrosine protein phosphatases I"/>
    <property type="match status" value="1"/>
</dbReference>
<dbReference type="InterPro" id="IPR036196">
    <property type="entry name" value="Ptyr_pPase_sf"/>
</dbReference>
<dbReference type="InterPro" id="IPR050438">
    <property type="entry name" value="LMW_PTPase"/>
</dbReference>
<dbReference type="Pfam" id="PF01451">
    <property type="entry name" value="LMWPc"/>
    <property type="match status" value="1"/>
</dbReference>
<dbReference type="Proteomes" id="UP000605148">
    <property type="component" value="Unassembled WGS sequence"/>
</dbReference>
<name>A0A916WWY7_9HYPH</name>
<protein>
    <recommendedName>
        <fullName evidence="2">protein-tyrosine-phosphatase</fullName>
        <ecNumber evidence="2">3.1.3.48</ecNumber>
    </recommendedName>
</protein>
<dbReference type="EC" id="3.1.3.48" evidence="2"/>
<comment type="similarity">
    <text evidence="1">Belongs to the low molecular weight phosphotyrosine protein phosphatase family.</text>
</comment>
<evidence type="ECO:0000313" key="7">
    <source>
        <dbReference type="EMBL" id="GGB38952.1"/>
    </source>
</evidence>
<dbReference type="PANTHER" id="PTHR11717:SF7">
    <property type="entry name" value="LOW MOLECULAR WEIGHT PHOSPHOTYROSINE PROTEIN PHOSPHATASE"/>
    <property type="match status" value="1"/>
</dbReference>
<feature type="domain" description="Phosphotyrosine protein phosphatase I" evidence="6">
    <location>
        <begin position="2"/>
        <end position="147"/>
    </location>
</feature>
<gene>
    <name evidence="7" type="ORF">GCM10011316_08730</name>
</gene>
<accession>A0A916WWY7</accession>
<reference evidence="7" key="2">
    <citation type="submission" date="2020-09" db="EMBL/GenBank/DDBJ databases">
        <authorList>
            <person name="Sun Q."/>
            <person name="Zhou Y."/>
        </authorList>
    </citation>
    <scope>NUCLEOTIDE SEQUENCE</scope>
    <source>
        <strain evidence="7">CGMCC 1.12426</strain>
    </source>
</reference>
<sequence length="153" mass="16829">MPSVLFVCLGNICRSPLAEGLFRHAVETAGLAACFEIASAGTGDWHIGDPPDPRSVDIARKYGLDIGGQRARQVQTEDFHRFDLICAMDRTNLTTLQDRAPVSATAELRLFLRDPLQDVPDPYFGGPDGFEHVYRMVAAGAFKLLDGLHPFRT</sequence>
<dbReference type="PANTHER" id="PTHR11717">
    <property type="entry name" value="LOW MOLECULAR WEIGHT PROTEIN TYROSINE PHOSPHATASE"/>
    <property type="match status" value="1"/>
</dbReference>
<dbReference type="PRINTS" id="PR00719">
    <property type="entry name" value="LMWPTPASE"/>
</dbReference>
<dbReference type="OrthoDB" id="9784339at2"/>
<dbReference type="SMART" id="SM00226">
    <property type="entry name" value="LMWPc"/>
    <property type="match status" value="1"/>
</dbReference>
<keyword evidence="8" id="KW-1185">Reference proteome</keyword>
<dbReference type="RefSeq" id="WP_150495048.1">
    <property type="nucleotide sequence ID" value="NZ_BMFA01000002.1"/>
</dbReference>
<keyword evidence="4" id="KW-0904">Protein phosphatase</keyword>
<feature type="active site" evidence="5">
    <location>
        <position position="14"/>
    </location>
</feature>
<dbReference type="AlphaFoldDB" id="A0A916WWY7"/>
<organism evidence="7 8">
    <name type="scientific">Roseibium aquae</name>
    <dbReference type="NCBI Taxonomy" id="1323746"/>
    <lineage>
        <taxon>Bacteria</taxon>
        <taxon>Pseudomonadati</taxon>
        <taxon>Pseudomonadota</taxon>
        <taxon>Alphaproteobacteria</taxon>
        <taxon>Hyphomicrobiales</taxon>
        <taxon>Stappiaceae</taxon>
        <taxon>Roseibium</taxon>
    </lineage>
</organism>